<dbReference type="EMBL" id="JACASE010000007">
    <property type="protein sequence ID" value="KAF6447628.1"/>
    <property type="molecule type" value="Genomic_DNA"/>
</dbReference>
<proteinExistence type="predicted"/>
<gene>
    <name evidence="1" type="ORF">HJG63_012032</name>
</gene>
<comment type="caution">
    <text evidence="1">The sequence shown here is derived from an EMBL/GenBank/DDBJ whole genome shotgun (WGS) entry which is preliminary data.</text>
</comment>
<organism evidence="1 2">
    <name type="scientific">Rousettus aegyptiacus</name>
    <name type="common">Egyptian fruit bat</name>
    <name type="synonym">Pteropus aegyptiacus</name>
    <dbReference type="NCBI Taxonomy" id="9407"/>
    <lineage>
        <taxon>Eukaryota</taxon>
        <taxon>Metazoa</taxon>
        <taxon>Chordata</taxon>
        <taxon>Craniata</taxon>
        <taxon>Vertebrata</taxon>
        <taxon>Euteleostomi</taxon>
        <taxon>Mammalia</taxon>
        <taxon>Eutheria</taxon>
        <taxon>Laurasiatheria</taxon>
        <taxon>Chiroptera</taxon>
        <taxon>Yinpterochiroptera</taxon>
        <taxon>Pteropodoidea</taxon>
        <taxon>Pteropodidae</taxon>
        <taxon>Rousettinae</taxon>
        <taxon>Rousettus</taxon>
    </lineage>
</organism>
<accession>A0A7J8FIU3</accession>
<reference evidence="1 2" key="1">
    <citation type="journal article" date="2020" name="Nature">
        <title>Six reference-quality genomes reveal evolution of bat adaptations.</title>
        <authorList>
            <person name="Jebb D."/>
            <person name="Huang Z."/>
            <person name="Pippel M."/>
            <person name="Hughes G.M."/>
            <person name="Lavrichenko K."/>
            <person name="Devanna P."/>
            <person name="Winkler S."/>
            <person name="Jermiin L.S."/>
            <person name="Skirmuntt E.C."/>
            <person name="Katzourakis A."/>
            <person name="Burkitt-Gray L."/>
            <person name="Ray D.A."/>
            <person name="Sullivan K.A.M."/>
            <person name="Roscito J.G."/>
            <person name="Kirilenko B.M."/>
            <person name="Davalos L.M."/>
            <person name="Corthals A.P."/>
            <person name="Power M.L."/>
            <person name="Jones G."/>
            <person name="Ransome R.D."/>
            <person name="Dechmann D.K.N."/>
            <person name="Locatelli A.G."/>
            <person name="Puechmaille S.J."/>
            <person name="Fedrigo O."/>
            <person name="Jarvis E.D."/>
            <person name="Hiller M."/>
            <person name="Vernes S.C."/>
            <person name="Myers E.W."/>
            <person name="Teeling E.C."/>
        </authorList>
    </citation>
    <scope>NUCLEOTIDE SEQUENCE [LARGE SCALE GENOMIC DNA]</scope>
    <source>
        <strain evidence="1">MRouAeg1</strain>
        <tissue evidence="1">Muscle</tissue>
    </source>
</reference>
<dbReference type="Proteomes" id="UP000593571">
    <property type="component" value="Unassembled WGS sequence"/>
</dbReference>
<dbReference type="AlphaFoldDB" id="A0A7J8FIU3"/>
<protein>
    <submittedName>
        <fullName evidence="1">Uncharacterized protein</fullName>
    </submittedName>
</protein>
<evidence type="ECO:0000313" key="1">
    <source>
        <dbReference type="EMBL" id="KAF6447628.1"/>
    </source>
</evidence>
<name>A0A7J8FIU3_ROUAE</name>
<evidence type="ECO:0000313" key="2">
    <source>
        <dbReference type="Proteomes" id="UP000593571"/>
    </source>
</evidence>
<keyword evidence="2" id="KW-1185">Reference proteome</keyword>
<sequence length="204" mass="21716">MGWSSSAHTPRVPSLSATVWPSPSFSINVCLCPHLGCSPRPVTALSAEAELLLLADPLPPPSPGLAASSPRGDLLPGPQAGAGFVSVCTRPSRRPSLSLGASPPLSTSSTQLWRLVTPLCLPPPSLSTSDRSFLWPSPLWSICRTLRPAWSWAVHYHRPFCRIPRGPAKCLDRWSQVPGEWLPQVPGGCGGGKAPHREAGVLLF</sequence>